<keyword evidence="9" id="KW-1185">Reference proteome</keyword>
<keyword evidence="5" id="KW-0804">Transcription</keyword>
<dbReference type="PROSITE" id="PS00688">
    <property type="entry name" value="SIGMA54_INTERACT_3"/>
    <property type="match status" value="1"/>
</dbReference>
<dbReference type="PANTHER" id="PTHR32071">
    <property type="entry name" value="TRANSCRIPTIONAL REGULATORY PROTEIN"/>
    <property type="match status" value="1"/>
</dbReference>
<dbReference type="PRINTS" id="PR01590">
    <property type="entry name" value="HTHFIS"/>
</dbReference>
<dbReference type="InterPro" id="IPR002197">
    <property type="entry name" value="HTH_Fis"/>
</dbReference>
<dbReference type="PROSITE" id="PS50112">
    <property type="entry name" value="PAS"/>
    <property type="match status" value="1"/>
</dbReference>
<dbReference type="SUPFAM" id="SSF55785">
    <property type="entry name" value="PYP-like sensor domain (PAS domain)"/>
    <property type="match status" value="1"/>
</dbReference>
<dbReference type="InterPro" id="IPR027417">
    <property type="entry name" value="P-loop_NTPase"/>
</dbReference>
<dbReference type="Gene3D" id="3.30.450.20">
    <property type="entry name" value="PAS domain"/>
    <property type="match status" value="1"/>
</dbReference>
<keyword evidence="1" id="KW-0547">Nucleotide-binding</keyword>
<sequence>MPTNSPKDVQTPLNMNALYQQLLDAVDVGIHVINKNGETIIYNKKMMEIESMGSEDVLEKNLLDVFKFRDSQSSTLVQALTTGKSTQNAKQTYFNYKGKEITTINNSFPIAENGEITGAVEIARDVTQLENVIKENVLNKRNTNFTFDKIIGNSEPMQTVIDEAKRATRTSSSVMIAGETGTGKELFAQSIHNGSARSSAPFISQNCAAIPDNLMESLLFGTKKGAFTGATDRPGLFEQADGGTLLLDEINSLDSSLQAKLLRVIQEKSIRRIGDLKDKKVDVRIITTINEDPVDAISSGQLRKDLFYRLSVVSLFVPPLSERKEDIALLTKHFIGKYNKLFNMDVTGISSEVRQLLREHDWPGNVRELEHTIEGAMNLILDEDTITIGNLPPKFRKKYQQEPDTLPDSLLNLRDAGAENRSLKEKMAEAEKFYIQQALARNDHNVSHTAKNLGISRQSLQYRMRRLGL</sequence>
<dbReference type="InterPro" id="IPR002078">
    <property type="entry name" value="Sigma_54_int"/>
</dbReference>
<dbReference type="NCBIfam" id="TIGR00229">
    <property type="entry name" value="sensory_box"/>
    <property type="match status" value="1"/>
</dbReference>
<dbReference type="InterPro" id="IPR025943">
    <property type="entry name" value="Sigma_54_int_dom_ATP-bd_2"/>
</dbReference>
<dbReference type="InterPro" id="IPR035965">
    <property type="entry name" value="PAS-like_dom_sf"/>
</dbReference>
<gene>
    <name evidence="8" type="ORF">ACFSUO_11615</name>
</gene>
<dbReference type="EMBL" id="JBHUNA010000024">
    <property type="protein sequence ID" value="MFD2761600.1"/>
    <property type="molecule type" value="Genomic_DNA"/>
</dbReference>
<dbReference type="InterPro" id="IPR058031">
    <property type="entry name" value="AAA_lid_NorR"/>
</dbReference>
<dbReference type="CDD" id="cd00009">
    <property type="entry name" value="AAA"/>
    <property type="match status" value="1"/>
</dbReference>
<evidence type="ECO:0000256" key="5">
    <source>
        <dbReference type="ARBA" id="ARBA00023163"/>
    </source>
</evidence>
<comment type="caution">
    <text evidence="8">The sequence shown here is derived from an EMBL/GenBank/DDBJ whole genome shotgun (WGS) entry which is preliminary data.</text>
</comment>
<dbReference type="PROSITE" id="PS00676">
    <property type="entry name" value="SIGMA54_INTERACT_2"/>
    <property type="match status" value="1"/>
</dbReference>
<keyword evidence="3" id="KW-0805">Transcription regulation</keyword>
<dbReference type="PROSITE" id="PS50045">
    <property type="entry name" value="SIGMA54_INTERACT_4"/>
    <property type="match status" value="1"/>
</dbReference>
<dbReference type="InterPro" id="IPR000014">
    <property type="entry name" value="PAS"/>
</dbReference>
<dbReference type="PROSITE" id="PS00675">
    <property type="entry name" value="SIGMA54_INTERACT_1"/>
    <property type="match status" value="1"/>
</dbReference>
<dbReference type="SMART" id="SM00382">
    <property type="entry name" value="AAA"/>
    <property type="match status" value="1"/>
</dbReference>
<proteinExistence type="predicted"/>
<dbReference type="InterPro" id="IPR025662">
    <property type="entry name" value="Sigma_54_int_dom_ATP-bd_1"/>
</dbReference>
<evidence type="ECO:0000259" key="6">
    <source>
        <dbReference type="PROSITE" id="PS50045"/>
    </source>
</evidence>
<evidence type="ECO:0000256" key="2">
    <source>
        <dbReference type="ARBA" id="ARBA00022840"/>
    </source>
</evidence>
<feature type="domain" description="PAS" evidence="7">
    <location>
        <begin position="15"/>
        <end position="63"/>
    </location>
</feature>
<reference evidence="9" key="1">
    <citation type="journal article" date="2019" name="Int. J. Syst. Evol. Microbiol.">
        <title>The Global Catalogue of Microorganisms (GCM) 10K type strain sequencing project: providing services to taxonomists for standard genome sequencing and annotation.</title>
        <authorList>
            <consortium name="The Broad Institute Genomics Platform"/>
            <consortium name="The Broad Institute Genome Sequencing Center for Infectious Disease"/>
            <person name="Wu L."/>
            <person name="Ma J."/>
        </authorList>
    </citation>
    <scope>NUCLEOTIDE SEQUENCE [LARGE SCALE GENOMIC DNA]</scope>
    <source>
        <strain evidence="9">TISTR 1535</strain>
    </source>
</reference>
<dbReference type="Proteomes" id="UP001597502">
    <property type="component" value="Unassembled WGS sequence"/>
</dbReference>
<evidence type="ECO:0000256" key="3">
    <source>
        <dbReference type="ARBA" id="ARBA00023015"/>
    </source>
</evidence>
<dbReference type="PANTHER" id="PTHR32071:SF74">
    <property type="entry name" value="TRANSCRIPTIONAL ACTIVATOR ROCR"/>
    <property type="match status" value="1"/>
</dbReference>
<dbReference type="Pfam" id="PF02954">
    <property type="entry name" value="HTH_8"/>
    <property type="match status" value="1"/>
</dbReference>
<dbReference type="Gene3D" id="1.10.8.60">
    <property type="match status" value="1"/>
</dbReference>
<evidence type="ECO:0000313" key="8">
    <source>
        <dbReference type="EMBL" id="MFD2761600.1"/>
    </source>
</evidence>
<protein>
    <submittedName>
        <fullName evidence="8">Sigma-54 interaction domain-containing protein</fullName>
    </submittedName>
</protein>
<dbReference type="Pfam" id="PF00158">
    <property type="entry name" value="Sigma54_activat"/>
    <property type="match status" value="1"/>
</dbReference>
<evidence type="ECO:0000259" key="7">
    <source>
        <dbReference type="PROSITE" id="PS50112"/>
    </source>
</evidence>
<feature type="domain" description="Sigma-54 factor interaction" evidence="6">
    <location>
        <begin position="150"/>
        <end position="378"/>
    </location>
</feature>
<keyword evidence="4" id="KW-0238">DNA-binding</keyword>
<evidence type="ECO:0000313" key="9">
    <source>
        <dbReference type="Proteomes" id="UP001597502"/>
    </source>
</evidence>
<dbReference type="InterPro" id="IPR025944">
    <property type="entry name" value="Sigma_54_int_dom_CS"/>
</dbReference>
<dbReference type="InterPro" id="IPR009057">
    <property type="entry name" value="Homeodomain-like_sf"/>
</dbReference>
<evidence type="ECO:0000256" key="1">
    <source>
        <dbReference type="ARBA" id="ARBA00022741"/>
    </source>
</evidence>
<accession>A0ABW5V7Y9</accession>
<dbReference type="Pfam" id="PF25601">
    <property type="entry name" value="AAA_lid_14"/>
    <property type="match status" value="1"/>
</dbReference>
<dbReference type="Pfam" id="PF13426">
    <property type="entry name" value="PAS_9"/>
    <property type="match status" value="1"/>
</dbReference>
<dbReference type="Gene3D" id="3.40.50.300">
    <property type="entry name" value="P-loop containing nucleotide triphosphate hydrolases"/>
    <property type="match status" value="1"/>
</dbReference>
<organism evidence="8 9">
    <name type="scientific">Lentibacillus juripiscarius</name>
    <dbReference type="NCBI Taxonomy" id="257446"/>
    <lineage>
        <taxon>Bacteria</taxon>
        <taxon>Bacillati</taxon>
        <taxon>Bacillota</taxon>
        <taxon>Bacilli</taxon>
        <taxon>Bacillales</taxon>
        <taxon>Bacillaceae</taxon>
        <taxon>Lentibacillus</taxon>
    </lineage>
</organism>
<dbReference type="SUPFAM" id="SSF46689">
    <property type="entry name" value="Homeodomain-like"/>
    <property type="match status" value="1"/>
</dbReference>
<dbReference type="InterPro" id="IPR003593">
    <property type="entry name" value="AAA+_ATPase"/>
</dbReference>
<evidence type="ECO:0000256" key="4">
    <source>
        <dbReference type="ARBA" id="ARBA00023125"/>
    </source>
</evidence>
<keyword evidence="2" id="KW-0067">ATP-binding</keyword>
<name>A0ABW5V7Y9_9BACI</name>
<dbReference type="RefSeq" id="WP_382394260.1">
    <property type="nucleotide sequence ID" value="NZ_JBHUNA010000024.1"/>
</dbReference>
<dbReference type="SUPFAM" id="SSF52540">
    <property type="entry name" value="P-loop containing nucleoside triphosphate hydrolases"/>
    <property type="match status" value="1"/>
</dbReference>
<dbReference type="Gene3D" id="1.10.10.60">
    <property type="entry name" value="Homeodomain-like"/>
    <property type="match status" value="1"/>
</dbReference>